<dbReference type="InterPro" id="IPR009057">
    <property type="entry name" value="Homeodomain-like_sf"/>
</dbReference>
<keyword evidence="2" id="KW-0238">DNA-binding</keyword>
<dbReference type="InterPro" id="IPR004875">
    <property type="entry name" value="DDE_SF_endonuclease_dom"/>
</dbReference>
<protein>
    <recommendedName>
        <fullName evidence="4">HTH CENPB-type domain-containing protein</fullName>
    </recommendedName>
</protein>
<feature type="domain" description="HTH CENPB-type" evidence="4">
    <location>
        <begin position="331"/>
        <end position="403"/>
    </location>
</feature>
<dbReference type="SUPFAM" id="SSF46689">
    <property type="entry name" value="Homeodomain-like"/>
    <property type="match status" value="1"/>
</dbReference>
<dbReference type="GO" id="GO:0003677">
    <property type="term" value="F:DNA binding"/>
    <property type="evidence" value="ECO:0007669"/>
    <property type="project" value="UniProtKB-KW"/>
</dbReference>
<evidence type="ECO:0000256" key="3">
    <source>
        <dbReference type="SAM" id="MobiDB-lite"/>
    </source>
</evidence>
<dbReference type="PROSITE" id="PS51253">
    <property type="entry name" value="HTH_CENPB"/>
    <property type="match status" value="1"/>
</dbReference>
<proteinExistence type="predicted"/>
<dbReference type="Pfam" id="PF03221">
    <property type="entry name" value="HTH_Tnp_Tc5"/>
    <property type="match status" value="1"/>
</dbReference>
<feature type="region of interest" description="Disordered" evidence="3">
    <location>
        <begin position="311"/>
        <end position="336"/>
    </location>
</feature>
<evidence type="ECO:0000256" key="2">
    <source>
        <dbReference type="ARBA" id="ARBA00023125"/>
    </source>
</evidence>
<dbReference type="Proteomes" id="UP001620626">
    <property type="component" value="Unassembled WGS sequence"/>
</dbReference>
<comment type="subcellular location">
    <subcellularLocation>
        <location evidence="1">Nucleus</location>
    </subcellularLocation>
</comment>
<dbReference type="Gene3D" id="1.10.10.60">
    <property type="entry name" value="Homeodomain-like"/>
    <property type="match status" value="1"/>
</dbReference>
<gene>
    <name evidence="5" type="ORF">niasHT_018039</name>
</gene>
<name>A0ABD2L7D6_9BILA</name>
<comment type="caution">
    <text evidence="5">The sequence shown here is derived from an EMBL/GenBank/DDBJ whole genome shotgun (WGS) entry which is preliminary data.</text>
</comment>
<dbReference type="AlphaFoldDB" id="A0ABD2L7D6"/>
<dbReference type="InterPro" id="IPR050863">
    <property type="entry name" value="CenT-Element_Derived"/>
</dbReference>
<dbReference type="InterPro" id="IPR006600">
    <property type="entry name" value="HTH_CenpB_DNA-bd_dom"/>
</dbReference>
<evidence type="ECO:0000256" key="1">
    <source>
        <dbReference type="ARBA" id="ARBA00004123"/>
    </source>
</evidence>
<dbReference type="SMART" id="SM00674">
    <property type="entry name" value="CENPB"/>
    <property type="match status" value="1"/>
</dbReference>
<reference evidence="5 6" key="1">
    <citation type="submission" date="2024-10" db="EMBL/GenBank/DDBJ databases">
        <authorList>
            <person name="Kim D."/>
        </authorList>
    </citation>
    <scope>NUCLEOTIDE SEQUENCE [LARGE SCALE GENOMIC DNA]</scope>
    <source>
        <strain evidence="5">BH-2024</strain>
    </source>
</reference>
<organism evidence="5 6">
    <name type="scientific">Heterodera trifolii</name>
    <dbReference type="NCBI Taxonomy" id="157864"/>
    <lineage>
        <taxon>Eukaryota</taxon>
        <taxon>Metazoa</taxon>
        <taxon>Ecdysozoa</taxon>
        <taxon>Nematoda</taxon>
        <taxon>Chromadorea</taxon>
        <taxon>Rhabditida</taxon>
        <taxon>Tylenchina</taxon>
        <taxon>Tylenchomorpha</taxon>
        <taxon>Tylenchoidea</taxon>
        <taxon>Heteroderidae</taxon>
        <taxon>Heteroderinae</taxon>
        <taxon>Heterodera</taxon>
    </lineage>
</organism>
<accession>A0ABD2L7D6</accession>
<dbReference type="PANTHER" id="PTHR19303:SF57">
    <property type="entry name" value="HTH CENPB-TYPE DOMAIN-CONTAINING PROTEIN"/>
    <property type="match status" value="1"/>
</dbReference>
<keyword evidence="6" id="KW-1185">Reference proteome</keyword>
<dbReference type="Pfam" id="PF03184">
    <property type="entry name" value="DDE_1"/>
    <property type="match status" value="1"/>
</dbReference>
<dbReference type="GO" id="GO:0005634">
    <property type="term" value="C:nucleus"/>
    <property type="evidence" value="ECO:0007669"/>
    <property type="project" value="UniProtKB-SubCell"/>
</dbReference>
<sequence>MNDVKECGNYRKHVIILYKDLFREYARQSVKAADPGLAEQIPIEEKQIVKFAYYERGWGVLYRNAGTLIDLIQSLCQIWRFFFDQSYRRTFKSKSDCWLAYHRIQKPNFVNQESLVKKYGVELDNFNHTVEYLAQKYRAYFGAVSMMREKWQCDEIEQEKRQKECERFKKYLTILYEHLFNLYIEVADSALAQQIAAVRPNCQLEKGCNNCRCFGQFMPNLSLLFRFAATAKILVLVRTNAGSAQNLAMRLRHAHLHITAKRDLAQKSPAVTAGSTMTLTKARVPSFQRNQSATKTTKHCHSSSLNKLLRTTTTTSTTLQNGAESSKRKRLEGGGRKVPNRNFEEVVFQWVSELRLKKVRVTRNMIAAQAIKLSADYEEMQNFAASNEWLEKFMHRHKFSLRRPTTVAQKEPSAYKNVIINFILYIQQLIHKNNYTHVYAADETAVWLDPGGGTCVAEKGSKTVTVLNMGHEKARVTVLLTARSDGTKMRPFVLLPRKRPVPNIIDRFRKTLVLSWCGRTWMDNDLTTEYLEKIFGNFHFGARLLVWDSFRCHISEDTKKTLHRLALHSAVIPGGTTKYIQAPDVCWNAPFKEAIRKLYNDWMAHGEKSTTSGGNLKAPPMEVYLEWIANAWDSLPKQMIADSFLTCGITKEEKGRYDDKIHVFKPDGAIPNGLALLKQHRQEEEVLKMVEEIDLGEDESDEEIDVEVT</sequence>
<dbReference type="EMBL" id="JBICBT010000516">
    <property type="protein sequence ID" value="KAL3111165.1"/>
    <property type="molecule type" value="Genomic_DNA"/>
</dbReference>
<evidence type="ECO:0000313" key="5">
    <source>
        <dbReference type="EMBL" id="KAL3111165.1"/>
    </source>
</evidence>
<dbReference type="PANTHER" id="PTHR19303">
    <property type="entry name" value="TRANSPOSON"/>
    <property type="match status" value="1"/>
</dbReference>
<evidence type="ECO:0000259" key="4">
    <source>
        <dbReference type="PROSITE" id="PS51253"/>
    </source>
</evidence>
<evidence type="ECO:0000313" key="6">
    <source>
        <dbReference type="Proteomes" id="UP001620626"/>
    </source>
</evidence>